<dbReference type="PROSITE" id="PS01087">
    <property type="entry name" value="RADICAL_ACTIVATING"/>
    <property type="match status" value="1"/>
</dbReference>
<dbReference type="CDD" id="cd01335">
    <property type="entry name" value="Radical_SAM"/>
    <property type="match status" value="1"/>
</dbReference>
<keyword evidence="6" id="KW-0560">Oxidoreductase</keyword>
<evidence type="ECO:0000313" key="11">
    <source>
        <dbReference type="EMBL" id="ATQ84270.1"/>
    </source>
</evidence>
<dbReference type="InterPro" id="IPR017896">
    <property type="entry name" value="4Fe4S_Fe-S-bd"/>
</dbReference>
<dbReference type="InterPro" id="IPR001989">
    <property type="entry name" value="Radical_activat_CS"/>
</dbReference>
<comment type="similarity">
    <text evidence="2">Belongs to the organic radical-activating enzymes family.</text>
</comment>
<dbReference type="SFLD" id="SFLDG01066">
    <property type="entry name" value="organic_radical-activating_enz"/>
    <property type="match status" value="1"/>
</dbReference>
<dbReference type="GO" id="GO:0051539">
    <property type="term" value="F:4 iron, 4 sulfur cluster binding"/>
    <property type="evidence" value="ECO:0007669"/>
    <property type="project" value="UniProtKB-KW"/>
</dbReference>
<dbReference type="PANTHER" id="PTHR30352:SF4">
    <property type="entry name" value="PYRUVATE FORMATE-LYASE 2-ACTIVATING ENZYME"/>
    <property type="match status" value="1"/>
</dbReference>
<keyword evidence="4" id="KW-0949">S-adenosyl-L-methionine</keyword>
<keyword evidence="8" id="KW-0411">Iron-sulfur</keyword>
<protein>
    <submittedName>
        <fullName evidence="11">Glycyl-radical enzyme activating protein</fullName>
    </submittedName>
</protein>
<proteinExistence type="inferred from homology"/>
<geneLocation type="plasmid" evidence="11">
    <name>pYHS2</name>
</geneLocation>
<dbReference type="InterPro" id="IPR040074">
    <property type="entry name" value="BssD/PflA/YjjW"/>
</dbReference>
<organism evidence="11">
    <name type="scientific">Faucicola osloensis</name>
    <name type="common">Moraxella osloensis</name>
    <dbReference type="NCBI Taxonomy" id="34062"/>
    <lineage>
        <taxon>Bacteria</taxon>
        <taxon>Pseudomonadati</taxon>
        <taxon>Pseudomonadota</taxon>
        <taxon>Gammaproteobacteria</taxon>
        <taxon>Moraxellales</taxon>
        <taxon>Moraxellaceae</taxon>
        <taxon>Faucicola</taxon>
    </lineage>
</organism>
<evidence type="ECO:0000256" key="4">
    <source>
        <dbReference type="ARBA" id="ARBA00022691"/>
    </source>
</evidence>
<name>A0AAD0AFJ4_FAUOS</name>
<comment type="cofactor">
    <cofactor evidence="1">
        <name>[4Fe-4S] cluster</name>
        <dbReference type="ChEBI" id="CHEBI:49883"/>
    </cofactor>
</comment>
<evidence type="ECO:0000256" key="2">
    <source>
        <dbReference type="ARBA" id="ARBA00009777"/>
    </source>
</evidence>
<reference evidence="11" key="1">
    <citation type="submission" date="2017-10" db="EMBL/GenBank/DDBJ databases">
        <title>Complete Genome Sequence from Moraxella oslensis YHS isolated from human skin.</title>
        <authorList>
            <person name="Lee K."/>
            <person name="Lim J.Y."/>
            <person name="Hwang I."/>
        </authorList>
    </citation>
    <scope>NUCLEOTIDE SEQUENCE</scope>
    <source>
        <strain evidence="11">YHS</strain>
        <plasmid evidence="11">pYHS2</plasmid>
    </source>
</reference>
<dbReference type="PROSITE" id="PS51918">
    <property type="entry name" value="RADICAL_SAM"/>
    <property type="match status" value="1"/>
</dbReference>
<keyword evidence="7" id="KW-0408">Iron</keyword>
<evidence type="ECO:0000259" key="10">
    <source>
        <dbReference type="PROSITE" id="PS51918"/>
    </source>
</evidence>
<dbReference type="SUPFAM" id="SSF102114">
    <property type="entry name" value="Radical SAM enzymes"/>
    <property type="match status" value="1"/>
</dbReference>
<evidence type="ECO:0000256" key="6">
    <source>
        <dbReference type="ARBA" id="ARBA00023002"/>
    </source>
</evidence>
<dbReference type="EMBL" id="CP024178">
    <property type="protein sequence ID" value="ATQ84270.1"/>
    <property type="molecule type" value="Genomic_DNA"/>
</dbReference>
<dbReference type="InterPro" id="IPR013785">
    <property type="entry name" value="Aldolase_TIM"/>
</dbReference>
<dbReference type="SFLD" id="SFLDG01118">
    <property type="entry name" value="activating_enzymes__group_2"/>
    <property type="match status" value="1"/>
</dbReference>
<dbReference type="Gene3D" id="3.30.70.20">
    <property type="match status" value="1"/>
</dbReference>
<keyword evidence="11" id="KW-0614">Plasmid</keyword>
<dbReference type="InterPro" id="IPR017900">
    <property type="entry name" value="4Fe4S_Fe_S_CS"/>
</dbReference>
<evidence type="ECO:0000256" key="5">
    <source>
        <dbReference type="ARBA" id="ARBA00022723"/>
    </source>
</evidence>
<gene>
    <name evidence="11" type="ORF">YHS_10015</name>
</gene>
<dbReference type="GO" id="GO:0046872">
    <property type="term" value="F:metal ion binding"/>
    <property type="evidence" value="ECO:0007669"/>
    <property type="project" value="UniProtKB-KW"/>
</dbReference>
<evidence type="ECO:0000256" key="7">
    <source>
        <dbReference type="ARBA" id="ARBA00023004"/>
    </source>
</evidence>
<evidence type="ECO:0000256" key="8">
    <source>
        <dbReference type="ARBA" id="ARBA00023014"/>
    </source>
</evidence>
<dbReference type="InterPro" id="IPR007197">
    <property type="entry name" value="rSAM"/>
</dbReference>
<dbReference type="InterPro" id="IPR058240">
    <property type="entry name" value="rSAM_sf"/>
</dbReference>
<feature type="domain" description="4Fe-4S ferredoxin-type" evidence="9">
    <location>
        <begin position="109"/>
        <end position="135"/>
    </location>
</feature>
<dbReference type="PROSITE" id="PS51379">
    <property type="entry name" value="4FE4S_FER_2"/>
    <property type="match status" value="2"/>
</dbReference>
<evidence type="ECO:0000256" key="3">
    <source>
        <dbReference type="ARBA" id="ARBA00022485"/>
    </source>
</evidence>
<sequence>MTCLRRCRMKSSPGAQMRPDASLINSINVTEPRKASLYFDVKRNTLDDGPGIRSVVFFKGCPLSCTWCQNPESINTGYELSFNAEKCIECGDCVSACPEQAIDLTVPGHILRDKCTQCFKCVDVCPSGALEQIGRPTNDLEALAEEVLEDADFFEMSGGGLTVSGGEALMQMDSVGELFQLVKRKRDIHTLIQTAGLFNFSRFESLVLPHTNTIYFDLKLINSDDHLTYCGVKNEPIIENFKKVQALALTTDLEVLPRVPLIPGVTDTDENLSGIADLMKENGVKKMQILPYNPIWLDKLPRFGGTKRLDIGEQTAKFMSDAELDRCTEVFESRGISVHCHR</sequence>
<accession>A0AAD0AFJ4</accession>
<dbReference type="Gene3D" id="3.20.20.70">
    <property type="entry name" value="Aldolase class I"/>
    <property type="match status" value="1"/>
</dbReference>
<dbReference type="PROSITE" id="PS00198">
    <property type="entry name" value="4FE4S_FER_1"/>
    <property type="match status" value="2"/>
</dbReference>
<evidence type="ECO:0000256" key="1">
    <source>
        <dbReference type="ARBA" id="ARBA00001966"/>
    </source>
</evidence>
<dbReference type="InterPro" id="IPR034457">
    <property type="entry name" value="Organic_radical-activating"/>
</dbReference>
<dbReference type="NCBIfam" id="TIGR02494">
    <property type="entry name" value="PFLE_PFLC"/>
    <property type="match status" value="1"/>
</dbReference>
<dbReference type="GO" id="GO:0016491">
    <property type="term" value="F:oxidoreductase activity"/>
    <property type="evidence" value="ECO:0007669"/>
    <property type="project" value="UniProtKB-KW"/>
</dbReference>
<dbReference type="SUPFAM" id="SSF54862">
    <property type="entry name" value="4Fe-4S ferredoxins"/>
    <property type="match status" value="1"/>
</dbReference>
<feature type="domain" description="Radical SAM core" evidence="10">
    <location>
        <begin position="47"/>
        <end position="322"/>
    </location>
</feature>
<dbReference type="Pfam" id="PF13237">
    <property type="entry name" value="Fer4_10"/>
    <property type="match status" value="1"/>
</dbReference>
<feature type="domain" description="4Fe-4S ferredoxin-type" evidence="9">
    <location>
        <begin position="78"/>
        <end position="107"/>
    </location>
</feature>
<keyword evidence="3" id="KW-0004">4Fe-4S</keyword>
<evidence type="ECO:0000259" key="9">
    <source>
        <dbReference type="PROSITE" id="PS51379"/>
    </source>
</evidence>
<dbReference type="SFLD" id="SFLDS00029">
    <property type="entry name" value="Radical_SAM"/>
    <property type="match status" value="1"/>
</dbReference>
<keyword evidence="5" id="KW-0479">Metal-binding</keyword>
<dbReference type="PANTHER" id="PTHR30352">
    <property type="entry name" value="PYRUVATE FORMATE-LYASE-ACTIVATING ENZYME"/>
    <property type="match status" value="1"/>
</dbReference>
<dbReference type="AlphaFoldDB" id="A0AAD0AFJ4"/>